<feature type="binding site" evidence="24">
    <location>
        <position position="164"/>
    </location>
    <ligand>
        <name>ATP</name>
        <dbReference type="ChEBI" id="CHEBI:30616"/>
    </ligand>
</feature>
<evidence type="ECO:0000256" key="1">
    <source>
        <dbReference type="ARBA" id="ARBA00001936"/>
    </source>
</evidence>
<dbReference type="NCBIfam" id="TIGR01205">
    <property type="entry name" value="D_ala_D_alaTIGR"/>
    <property type="match status" value="1"/>
</dbReference>
<dbReference type="InterPro" id="IPR005905">
    <property type="entry name" value="D_ala_D_ala"/>
</dbReference>
<dbReference type="PANTHER" id="PTHR23132:SF25">
    <property type="entry name" value="D-ALANINE--D-ALANINE LIGASE A"/>
    <property type="match status" value="1"/>
</dbReference>
<keyword evidence="7 22" id="KW-0963">Cytoplasm</keyword>
<dbReference type="Proteomes" id="UP000249260">
    <property type="component" value="Unassembled WGS sequence"/>
</dbReference>
<organism evidence="28 29">
    <name type="scientific">Paenibacillus montanisoli</name>
    <dbReference type="NCBI Taxonomy" id="2081970"/>
    <lineage>
        <taxon>Bacteria</taxon>
        <taxon>Bacillati</taxon>
        <taxon>Bacillota</taxon>
        <taxon>Bacilli</taxon>
        <taxon>Bacillales</taxon>
        <taxon>Paenibacillaceae</taxon>
        <taxon>Paenibacillus</taxon>
    </lineage>
</organism>
<evidence type="ECO:0000256" key="5">
    <source>
        <dbReference type="ARBA" id="ARBA00010871"/>
    </source>
</evidence>
<evidence type="ECO:0000256" key="24">
    <source>
        <dbReference type="PIRSR" id="PIRSR039102-2"/>
    </source>
</evidence>
<feature type="binding site" evidence="25">
    <location>
        <position position="341"/>
    </location>
    <ligand>
        <name>Mg(2+)</name>
        <dbReference type="ChEBI" id="CHEBI:18420"/>
        <label>1</label>
    </ligand>
</feature>
<keyword evidence="9 25" id="KW-0479">Metal-binding</keyword>
<dbReference type="GO" id="GO:0009252">
    <property type="term" value="P:peptidoglycan biosynthetic process"/>
    <property type="evidence" value="ECO:0007669"/>
    <property type="project" value="UniProtKB-UniRule"/>
</dbReference>
<evidence type="ECO:0000256" key="18">
    <source>
        <dbReference type="ARBA" id="ARBA00060592"/>
    </source>
</evidence>
<sequence length="394" mass="43065">MGEKVRVGLVYGGRSGEHEVSLQTALAVMKAFDYTQYEIKPFYISKEGEWRAGDTLLAPPSGLEQLRLAGDDAIIGTDALMPVFGAQAEDPAAASISSLPAEVTISALSSAQPVEGVDDAQIDVVFPLLHGTFGEDGTIQGLLEMANIPYVGAGVLASAVGMDKITMKKVFAQEGLPQCLFRYFNRTQWLKDSDYYIMEIEVALGYPCFIKPANLGSSVGISKARNRDELIAAVDYALHFDRKVIVEEFIDAREIEVSVLGNDEPRASVVGEITSSSEFYDYKAKYIDGKSMMHIPANISAEVSESVREMALRAFQAIDGSGLSRVDFFLRKEDGQLFINEVNTMPGFTPYSMYPLMWKESGVSYAELLDTLIALAIERHADKQLIDYSGGNPA</sequence>
<feature type="binding site" evidence="24">
    <location>
        <begin position="340"/>
        <end position="341"/>
    </location>
    <ligand>
        <name>ATP</name>
        <dbReference type="ChEBI" id="CHEBI:30616"/>
    </ligand>
</feature>
<dbReference type="PANTHER" id="PTHR23132">
    <property type="entry name" value="D-ALANINE--D-ALANINE LIGASE"/>
    <property type="match status" value="1"/>
</dbReference>
<comment type="cofactor">
    <cofactor evidence="25">
        <name>Mg(2+)</name>
        <dbReference type="ChEBI" id="CHEBI:18420"/>
    </cofactor>
    <cofactor evidence="25">
        <name>Mn(2+)</name>
        <dbReference type="ChEBI" id="CHEBI:29035"/>
    </cofactor>
    <text evidence="25">Binds 2 magnesium or manganese ions per subunit.</text>
</comment>
<dbReference type="PROSITE" id="PS50975">
    <property type="entry name" value="ATP_GRASP"/>
    <property type="match status" value="1"/>
</dbReference>
<dbReference type="AlphaFoldDB" id="A0A328U380"/>
<keyword evidence="13 22" id="KW-0133">Cell shape</keyword>
<evidence type="ECO:0000256" key="12">
    <source>
        <dbReference type="ARBA" id="ARBA00022842"/>
    </source>
</evidence>
<keyword evidence="12 25" id="KW-0460">Magnesium</keyword>
<dbReference type="InterPro" id="IPR016185">
    <property type="entry name" value="PreATP-grasp_dom_sf"/>
</dbReference>
<evidence type="ECO:0000256" key="13">
    <source>
        <dbReference type="ARBA" id="ARBA00022960"/>
    </source>
</evidence>
<evidence type="ECO:0000313" key="29">
    <source>
        <dbReference type="Proteomes" id="UP000249260"/>
    </source>
</evidence>
<evidence type="ECO:0000313" key="28">
    <source>
        <dbReference type="EMBL" id="RAP74434.1"/>
    </source>
</evidence>
<dbReference type="FunFam" id="3.30.1490.20:FF:000007">
    <property type="entry name" value="D-alanine--D-alanine ligase"/>
    <property type="match status" value="1"/>
</dbReference>
<evidence type="ECO:0000256" key="3">
    <source>
        <dbReference type="ARBA" id="ARBA00004496"/>
    </source>
</evidence>
<accession>A0A328U380</accession>
<dbReference type="Pfam" id="PF07478">
    <property type="entry name" value="Dala_Dala_lig_C"/>
    <property type="match status" value="1"/>
</dbReference>
<dbReference type="SUPFAM" id="SSF56059">
    <property type="entry name" value="Glutathione synthetase ATP-binding domain-like"/>
    <property type="match status" value="1"/>
</dbReference>
<feature type="binding site" evidence="25">
    <location>
        <position position="327"/>
    </location>
    <ligand>
        <name>Mg(2+)</name>
        <dbReference type="ChEBI" id="CHEBI:18420"/>
        <label>1</label>
    </ligand>
</feature>
<evidence type="ECO:0000256" key="15">
    <source>
        <dbReference type="ARBA" id="ARBA00023211"/>
    </source>
</evidence>
<dbReference type="EMBL" id="QLUW01000004">
    <property type="protein sequence ID" value="RAP74434.1"/>
    <property type="molecule type" value="Genomic_DNA"/>
</dbReference>
<protein>
    <recommendedName>
        <fullName evidence="19 22">D-alanine--D-alanine ligase</fullName>
        <ecNumber evidence="6 22">6.3.2.4</ecNumber>
    </recommendedName>
    <alternativeName>
        <fullName evidence="21 22">D-Ala-D-Ala ligase</fullName>
    </alternativeName>
    <alternativeName>
        <fullName evidence="20 22">D-alanylalanine synthetase</fullName>
    </alternativeName>
</protein>
<evidence type="ECO:0000256" key="4">
    <source>
        <dbReference type="ARBA" id="ARBA00004752"/>
    </source>
</evidence>
<dbReference type="GO" id="GO:0005524">
    <property type="term" value="F:ATP binding"/>
    <property type="evidence" value="ECO:0007669"/>
    <property type="project" value="UniProtKB-UniRule"/>
</dbReference>
<proteinExistence type="inferred from homology"/>
<feature type="binding site" evidence="25">
    <location>
        <position position="341"/>
    </location>
    <ligand>
        <name>Mg(2+)</name>
        <dbReference type="ChEBI" id="CHEBI:18420"/>
        <label>2</label>
    </ligand>
</feature>
<evidence type="ECO:0000256" key="14">
    <source>
        <dbReference type="ARBA" id="ARBA00022984"/>
    </source>
</evidence>
<evidence type="ECO:0000256" key="6">
    <source>
        <dbReference type="ARBA" id="ARBA00012216"/>
    </source>
</evidence>
<dbReference type="GO" id="GO:0071555">
    <property type="term" value="P:cell wall organization"/>
    <property type="evidence" value="ECO:0007669"/>
    <property type="project" value="UniProtKB-KW"/>
</dbReference>
<evidence type="ECO:0000256" key="8">
    <source>
        <dbReference type="ARBA" id="ARBA00022598"/>
    </source>
</evidence>
<evidence type="ECO:0000256" key="10">
    <source>
        <dbReference type="ARBA" id="ARBA00022741"/>
    </source>
</evidence>
<evidence type="ECO:0000256" key="23">
    <source>
        <dbReference type="PIRSR" id="PIRSR039102-1"/>
    </source>
</evidence>
<comment type="function">
    <text evidence="2 22">Cell wall formation.</text>
</comment>
<evidence type="ECO:0000256" key="20">
    <source>
        <dbReference type="ARBA" id="ARBA00076288"/>
    </source>
</evidence>
<evidence type="ECO:0000256" key="9">
    <source>
        <dbReference type="ARBA" id="ARBA00022723"/>
    </source>
</evidence>
<evidence type="ECO:0000256" key="22">
    <source>
        <dbReference type="HAMAP-Rule" id="MF_00047"/>
    </source>
</evidence>
<comment type="cofactor">
    <cofactor evidence="1">
        <name>Mn(2+)</name>
        <dbReference type="ChEBI" id="CHEBI:29035"/>
    </cofactor>
</comment>
<dbReference type="HAMAP" id="MF_00047">
    <property type="entry name" value="Dala_Dala_lig"/>
    <property type="match status" value="1"/>
</dbReference>
<dbReference type="GO" id="GO:0005829">
    <property type="term" value="C:cytosol"/>
    <property type="evidence" value="ECO:0007669"/>
    <property type="project" value="TreeGrafter"/>
</dbReference>
<dbReference type="RefSeq" id="WP_112884223.1">
    <property type="nucleotide sequence ID" value="NZ_QLUW01000004.1"/>
</dbReference>
<dbReference type="InterPro" id="IPR011761">
    <property type="entry name" value="ATP-grasp"/>
</dbReference>
<evidence type="ECO:0000256" key="25">
    <source>
        <dbReference type="PIRSR" id="PIRSR039102-3"/>
    </source>
</evidence>
<evidence type="ECO:0000256" key="17">
    <source>
        <dbReference type="ARBA" id="ARBA00047614"/>
    </source>
</evidence>
<dbReference type="InterPro" id="IPR011095">
    <property type="entry name" value="Dala_Dala_lig_C"/>
</dbReference>
<dbReference type="SUPFAM" id="SSF52440">
    <property type="entry name" value="PreATP-grasp domain"/>
    <property type="match status" value="1"/>
</dbReference>
<keyword evidence="11 26" id="KW-0067">ATP-binding</keyword>
<dbReference type="PROSITE" id="PS00844">
    <property type="entry name" value="DALA_DALA_LIGASE_2"/>
    <property type="match status" value="1"/>
</dbReference>
<dbReference type="FunFam" id="3.30.470.20:FF:000008">
    <property type="entry name" value="D-alanine--D-alanine ligase"/>
    <property type="match status" value="1"/>
</dbReference>
<dbReference type="Gene3D" id="3.30.470.20">
    <property type="entry name" value="ATP-grasp fold, B domain"/>
    <property type="match status" value="1"/>
</dbReference>
<feature type="domain" description="ATP-grasp" evidence="27">
    <location>
        <begin position="168"/>
        <end position="374"/>
    </location>
</feature>
<dbReference type="InterPro" id="IPR011127">
    <property type="entry name" value="Dala_Dala_lig_N"/>
</dbReference>
<feature type="binding site" evidence="24">
    <location>
        <begin position="247"/>
        <end position="254"/>
    </location>
    <ligand>
        <name>ATP</name>
        <dbReference type="ChEBI" id="CHEBI:30616"/>
    </ligand>
</feature>
<dbReference type="Pfam" id="PF01820">
    <property type="entry name" value="Dala_Dala_lig_N"/>
    <property type="match status" value="1"/>
</dbReference>
<dbReference type="GO" id="GO:0046872">
    <property type="term" value="F:metal ion binding"/>
    <property type="evidence" value="ECO:0007669"/>
    <property type="project" value="UniProtKB-KW"/>
</dbReference>
<dbReference type="NCBIfam" id="NF002378">
    <property type="entry name" value="PRK01372.1"/>
    <property type="match status" value="1"/>
</dbReference>
<feature type="binding site" evidence="25">
    <location>
        <position position="343"/>
    </location>
    <ligand>
        <name>Mg(2+)</name>
        <dbReference type="ChEBI" id="CHEBI:18420"/>
        <label>2</label>
    </ligand>
</feature>
<comment type="subcellular location">
    <subcellularLocation>
        <location evidence="3 22">Cytoplasm</location>
    </subcellularLocation>
</comment>
<evidence type="ECO:0000256" key="26">
    <source>
        <dbReference type="PROSITE-ProRule" id="PRU00409"/>
    </source>
</evidence>
<dbReference type="NCBIfam" id="NF002526">
    <property type="entry name" value="PRK01966.1-2"/>
    <property type="match status" value="1"/>
</dbReference>
<comment type="pathway">
    <text evidence="4 22">Cell wall biogenesis; peptidoglycan biosynthesis.</text>
</comment>
<dbReference type="Gene3D" id="3.30.1490.20">
    <property type="entry name" value="ATP-grasp fold, A domain"/>
    <property type="match status" value="1"/>
</dbReference>
<dbReference type="UniPathway" id="UPA00219"/>
<keyword evidence="10 24" id="KW-0547">Nucleotide-binding</keyword>
<evidence type="ECO:0000256" key="21">
    <source>
        <dbReference type="ARBA" id="ARBA00077154"/>
    </source>
</evidence>
<evidence type="ECO:0000256" key="7">
    <source>
        <dbReference type="ARBA" id="ARBA00022490"/>
    </source>
</evidence>
<feature type="binding site" evidence="24">
    <location>
        <begin position="217"/>
        <end position="218"/>
    </location>
    <ligand>
        <name>ATP</name>
        <dbReference type="ChEBI" id="CHEBI:30616"/>
    </ligand>
</feature>
<dbReference type="NCBIfam" id="NF002528">
    <property type="entry name" value="PRK01966.1-4"/>
    <property type="match status" value="1"/>
</dbReference>
<dbReference type="InterPro" id="IPR000291">
    <property type="entry name" value="D-Ala_lig_Van_CS"/>
</dbReference>
<keyword evidence="16 22" id="KW-0961">Cell wall biogenesis/degradation</keyword>
<dbReference type="OrthoDB" id="9813261at2"/>
<dbReference type="Gene3D" id="3.40.50.20">
    <property type="match status" value="1"/>
</dbReference>
<evidence type="ECO:0000256" key="2">
    <source>
        <dbReference type="ARBA" id="ARBA00003921"/>
    </source>
</evidence>
<reference evidence="28 29" key="1">
    <citation type="submission" date="2018-06" db="EMBL/GenBank/DDBJ databases">
        <title>Paenibacillus montanisoli sp. nov., isolated from mountain area soil.</title>
        <authorList>
            <person name="Wu M."/>
        </authorList>
    </citation>
    <scope>NUCLEOTIDE SEQUENCE [LARGE SCALE GENOMIC DNA]</scope>
    <source>
        <strain evidence="28 29">RA17</strain>
    </source>
</reference>
<feature type="active site" evidence="23">
    <location>
        <position position="217"/>
    </location>
</feature>
<keyword evidence="29" id="KW-1185">Reference proteome</keyword>
<evidence type="ECO:0000259" key="27">
    <source>
        <dbReference type="PROSITE" id="PS50975"/>
    </source>
</evidence>
<evidence type="ECO:0000256" key="19">
    <source>
        <dbReference type="ARBA" id="ARBA00068427"/>
    </source>
</evidence>
<feature type="binding site" evidence="24">
    <location>
        <begin position="209"/>
        <end position="211"/>
    </location>
    <ligand>
        <name>ATP</name>
        <dbReference type="ChEBI" id="CHEBI:30616"/>
    </ligand>
</feature>
<dbReference type="GO" id="GO:0008716">
    <property type="term" value="F:D-alanine-D-alanine ligase activity"/>
    <property type="evidence" value="ECO:0007669"/>
    <property type="project" value="UniProtKB-UniRule"/>
</dbReference>
<feature type="active site" evidence="23">
    <location>
        <position position="17"/>
    </location>
</feature>
<keyword evidence="14 22" id="KW-0573">Peptidoglycan synthesis</keyword>
<evidence type="ECO:0000256" key="16">
    <source>
        <dbReference type="ARBA" id="ARBA00023316"/>
    </source>
</evidence>
<comment type="similarity">
    <text evidence="5 22">Belongs to the D-alanine--D-alanine ligase family.</text>
</comment>
<comment type="pathway">
    <text evidence="18">Glycan biosynthesis.</text>
</comment>
<name>A0A328U380_9BACL</name>
<dbReference type="GO" id="GO:0008360">
    <property type="term" value="P:regulation of cell shape"/>
    <property type="evidence" value="ECO:0007669"/>
    <property type="project" value="UniProtKB-KW"/>
</dbReference>
<evidence type="ECO:0000256" key="11">
    <source>
        <dbReference type="ARBA" id="ARBA00022840"/>
    </source>
</evidence>
<gene>
    <name evidence="22" type="primary">ddl</name>
    <name evidence="28" type="ORF">DL346_20380</name>
</gene>
<dbReference type="EC" id="6.3.2.4" evidence="6 22"/>
<comment type="catalytic activity">
    <reaction evidence="17 22">
        <text>2 D-alanine + ATP = D-alanyl-D-alanine + ADP + phosphate + H(+)</text>
        <dbReference type="Rhea" id="RHEA:11224"/>
        <dbReference type="ChEBI" id="CHEBI:15378"/>
        <dbReference type="ChEBI" id="CHEBI:30616"/>
        <dbReference type="ChEBI" id="CHEBI:43474"/>
        <dbReference type="ChEBI" id="CHEBI:57416"/>
        <dbReference type="ChEBI" id="CHEBI:57822"/>
        <dbReference type="ChEBI" id="CHEBI:456216"/>
        <dbReference type="EC" id="6.3.2.4"/>
    </reaction>
</comment>
<dbReference type="PIRSF" id="PIRSF039102">
    <property type="entry name" value="Ddl/VanB"/>
    <property type="match status" value="1"/>
</dbReference>
<keyword evidence="15 25" id="KW-0464">Manganese</keyword>
<feature type="active site" evidence="23">
    <location>
        <position position="352"/>
    </location>
</feature>
<dbReference type="PROSITE" id="PS00843">
    <property type="entry name" value="DALA_DALA_LIGASE_1"/>
    <property type="match status" value="1"/>
</dbReference>
<comment type="caution">
    <text evidence="28">The sequence shown here is derived from an EMBL/GenBank/DDBJ whole genome shotgun (WGS) entry which is preliminary data.</text>
</comment>
<keyword evidence="8 22" id="KW-0436">Ligase</keyword>
<dbReference type="InterPro" id="IPR013815">
    <property type="entry name" value="ATP_grasp_subdomain_1"/>
</dbReference>